<evidence type="ECO:0000256" key="1">
    <source>
        <dbReference type="SAM" id="Coils"/>
    </source>
</evidence>
<reference evidence="4 5" key="1">
    <citation type="journal article" date="2021" name="Genome Biol.">
        <title>AFLAP: assembly-free linkage analysis pipeline using k-mers from genome sequencing data.</title>
        <authorList>
            <person name="Fletcher K."/>
            <person name="Zhang L."/>
            <person name="Gil J."/>
            <person name="Han R."/>
            <person name="Cavanaugh K."/>
            <person name="Michelmore R."/>
        </authorList>
    </citation>
    <scope>NUCLEOTIDE SEQUENCE [LARGE SCALE GENOMIC DNA]</scope>
    <source>
        <strain evidence="4 5">SF5</strain>
    </source>
</reference>
<accession>A0A976IE91</accession>
<organism evidence="4 5">
    <name type="scientific">Bremia lactucae</name>
    <name type="common">Lettuce downy mildew</name>
    <dbReference type="NCBI Taxonomy" id="4779"/>
    <lineage>
        <taxon>Eukaryota</taxon>
        <taxon>Sar</taxon>
        <taxon>Stramenopiles</taxon>
        <taxon>Oomycota</taxon>
        <taxon>Peronosporomycetes</taxon>
        <taxon>Peronosporales</taxon>
        <taxon>Peronosporaceae</taxon>
        <taxon>Bremia</taxon>
    </lineage>
</organism>
<dbReference type="GeneID" id="94347921"/>
<feature type="region of interest" description="Disordered" evidence="2">
    <location>
        <begin position="1142"/>
        <end position="1174"/>
    </location>
</feature>
<evidence type="ECO:0000259" key="3">
    <source>
        <dbReference type="PROSITE" id="PS50913"/>
    </source>
</evidence>
<feature type="coiled-coil region" evidence="1">
    <location>
        <begin position="1846"/>
        <end position="1880"/>
    </location>
</feature>
<evidence type="ECO:0000313" key="4">
    <source>
        <dbReference type="EMBL" id="TDH68459.1"/>
    </source>
</evidence>
<feature type="coiled-coil region" evidence="1">
    <location>
        <begin position="1646"/>
        <end position="1776"/>
    </location>
</feature>
<feature type="coiled-coil region" evidence="1">
    <location>
        <begin position="1493"/>
        <end position="1598"/>
    </location>
</feature>
<dbReference type="EMBL" id="SHOA02000019">
    <property type="protein sequence ID" value="TDH68459.1"/>
    <property type="molecule type" value="Genomic_DNA"/>
</dbReference>
<feature type="coiled-coil region" evidence="1">
    <location>
        <begin position="592"/>
        <end position="654"/>
    </location>
</feature>
<feature type="coiled-coil region" evidence="1">
    <location>
        <begin position="106"/>
        <end position="278"/>
    </location>
</feature>
<dbReference type="RefSeq" id="XP_067817958.1">
    <property type="nucleotide sequence ID" value="XM_067962250.1"/>
</dbReference>
<dbReference type="SMART" id="SM00755">
    <property type="entry name" value="Grip"/>
    <property type="match status" value="1"/>
</dbReference>
<comment type="caution">
    <text evidence="4">The sequence shown here is derived from an EMBL/GenBank/DDBJ whole genome shotgun (WGS) entry which is preliminary data.</text>
</comment>
<evidence type="ECO:0000256" key="2">
    <source>
        <dbReference type="SAM" id="MobiDB-lite"/>
    </source>
</evidence>
<feature type="domain" description="GRIP" evidence="3">
    <location>
        <begin position="1901"/>
        <end position="1951"/>
    </location>
</feature>
<feature type="coiled-coil region" evidence="1">
    <location>
        <begin position="1367"/>
        <end position="1394"/>
    </location>
</feature>
<dbReference type="Gene3D" id="1.10.220.60">
    <property type="entry name" value="GRIP domain"/>
    <property type="match status" value="1"/>
</dbReference>
<feature type="coiled-coil region" evidence="1">
    <location>
        <begin position="1430"/>
        <end position="1464"/>
    </location>
</feature>
<dbReference type="PANTHER" id="PTHR23159:SF31">
    <property type="entry name" value="CENTROSOME-ASSOCIATED PROTEIN CEP250 ISOFORM X1"/>
    <property type="match status" value="1"/>
</dbReference>
<feature type="coiled-coil region" evidence="1">
    <location>
        <begin position="782"/>
        <end position="932"/>
    </location>
</feature>
<dbReference type="PANTHER" id="PTHR23159">
    <property type="entry name" value="CENTROSOMAL PROTEIN 2"/>
    <property type="match status" value="1"/>
</dbReference>
<protein>
    <recommendedName>
        <fullName evidence="3">GRIP domain-containing protein</fullName>
    </recommendedName>
</protein>
<gene>
    <name evidence="4" type="ORF">CCR75_004160</name>
</gene>
<dbReference type="SUPFAM" id="SSF57997">
    <property type="entry name" value="Tropomyosin"/>
    <property type="match status" value="1"/>
</dbReference>
<dbReference type="Pfam" id="PF01465">
    <property type="entry name" value="GRIP"/>
    <property type="match status" value="1"/>
</dbReference>
<evidence type="ECO:0000313" key="5">
    <source>
        <dbReference type="Proteomes" id="UP000294530"/>
    </source>
</evidence>
<name>A0A976IE91_BRELC</name>
<dbReference type="Proteomes" id="UP000294530">
    <property type="component" value="Unassembled WGS sequence"/>
</dbReference>
<proteinExistence type="predicted"/>
<sequence length="2030" mass="227785">MARLHAVEAEMTACKSENLRMIFELAKTADGASRLKHDHEDLHKAHSKKASKLDKLTSQVKLLACANETLESKLQIASDELRYNLEAFLMQKEDYESIIYNLNCAFVKSQHENDKLIRNLEEIKSENDVLEERISELLAGNCKTEAVEGQEKDREVQDLRTSLVQAKVNNLEQKQQLTALEKKLVEVSMPTGPACTSNSASLDAERREFEAALIEMIEMEKKLQVAYEAKQGLESTLQERMEAKTDLEGRLSIAEDKIVDLERQLEQKIALTATIEEQLRLGEEERENLADKFAKTRSKLERSRGKLEEKAIEFETFKATTSMLKDERSRLFNEIALLKDTIAKSEAQKAEMAESQELANEELEDQLNELADKIAEIEAEKQDLRARLKESAYRSEEDIHQLRERLCMLMEEKLAIDEENYKLGTTIELLQSKIDLLMKKKAELEGASIGSAERASQLEEQVADAKDEIITLKAELNRFNEIQQSLEESVSSLQEEKGKLELEFNKTKSQLREELGLSVENAKSLQAQMVQSIAEKDEVMALLSDLQEHFKVNKSAFEKTASELEVQKGINSTVETKNTVLKQMAERALHSLQSSQDELFNAKSNAAMLTEERDTLQINLQKKQLAYVELATHREKLTQQVKTLTSELESMQECYLKKAGASEESFRALKDNETTLRESLASVKRDLAEAEACVLVLVEERDAALKNMAASDLKIEILTSQQSELYLAAQKLESESNMLRSKSSADAVAAAEVIHALKQTSLHSEETLCNLKASFEQTQASLQAIQKQLVVSQSRVAALEQERDATRSSLNENESTCETLNALQDDLQQHINALRTELKELRDSSTADLGAANETIASLQSAKAEDEKKLASLREELAEAEGCVMLLVEERDATKKLLSKKELTLEVLSSEYGELQLKCQSVNTELEALRSKSAKDTKTFETTICGLQEELTRATESLNFNLIKLSNAESRISFLTAENDTMTKTLIDLKAAHELLQSTSGQLIERIKCLEVKIESLCKQHLIELESTHKRYFALQKLEAETKQALDVACRDKLEIESNVLSLTAALNEKESIVDNLTISEKMLHAGIHSLESKLEKQQKHYEGEAKTAEETIRSLNASASQMQETLELMRQKLADTETKLVAAEEDRESASKALSEIESHRDAQNTEVSSLHERIQSLESELEEQQKQFEQEAETAEEAIQGLNASASQMQETLESMRQKLADTEAKLVAAEKEHNVLKLDVEKEKSGVYALTNERAVLVEKIDNYESNKLAFEIDLQAATMKAVNAIEVIEKLENQICTLEAQLHDCVKLQSETSATEIAALTDQIGLMFESSRSALAEVALLRNELAVKEKSHSVNVMKKDEVILTLKSKLEEVMAAYKRLKKHLHEMQDRLTQQTTTLDRSKASYDELNIRLSASISEMDSTKHELALSREHVNSLANELRDAQSQIESFEKQVLVYDDQINQTRCRHDEVKEALQAAIVREEATQLKMSELENLFSALSKAYETKEQEVQSQIDFARRMEEKLSQVESGREEINRKYEAERMELEAQLSNANKKVTQLQAVTDANADLHQGNITQLRNEITKLKQQAEVETKGATAARTALGTYKKRAHTALKKASSENKLNIKQAAEYSNKLELEVSVGKRRISALNEELQDTHERMEAKSMEAARTQSANETLMAEKCAIETALRLEIDSLKAEVTRLETALDNERRPLETQIQILTKRNESLEYENHRLEEEAHASIEQAVQAKEDKISDLSKQLQAAVSAVASLANEAVHRSYSPASSPIEKERRSTASSSRSFDFEGGNGYLHHSTIEAQHEHMTAAVVDSCPIPRASKAGAGNDSEQLARKLSMDEDEIDRLKAQLQELELSARLYQDKYESTFAKLEAANRQQQVIGDRSSEAINIEYLKNVIMKYIQSQVSSEKEQLVPVIATLLNFSPQEYQMVATAHRLNEEGSGIFGTVFSLFGGVTTAPSAPKSLAAPHNFKPSPTTRGNTIGAALGITDKKGVLSFGSDEDEFSTPLNPFAA</sequence>
<dbReference type="KEGG" id="blac:94347921"/>
<keyword evidence="5" id="KW-1185">Reference proteome</keyword>
<feature type="region of interest" description="Disordered" evidence="2">
    <location>
        <begin position="1778"/>
        <end position="1802"/>
    </location>
</feature>
<dbReference type="Gene3D" id="1.20.5.340">
    <property type="match status" value="1"/>
</dbReference>
<dbReference type="InterPro" id="IPR000237">
    <property type="entry name" value="GRIP_dom"/>
</dbReference>
<dbReference type="OrthoDB" id="1926336at2759"/>
<keyword evidence="1" id="KW-0175">Coiled coil</keyword>
<dbReference type="PROSITE" id="PS50913">
    <property type="entry name" value="GRIP"/>
    <property type="match status" value="1"/>
</dbReference>
<feature type="coiled-coil region" evidence="1">
    <location>
        <begin position="328"/>
        <end position="510"/>
    </location>
</feature>